<dbReference type="Gene3D" id="1.10.10.10">
    <property type="entry name" value="Winged helix-like DNA-binding domain superfamily/Winged helix DNA-binding domain"/>
    <property type="match status" value="1"/>
</dbReference>
<dbReference type="EMBL" id="JAUSVK010000001">
    <property type="protein sequence ID" value="MDQ0393541.1"/>
    <property type="molecule type" value="Genomic_DNA"/>
</dbReference>
<dbReference type="Proteomes" id="UP001237448">
    <property type="component" value="Unassembled WGS sequence"/>
</dbReference>
<dbReference type="GO" id="GO:0003677">
    <property type="term" value="F:DNA binding"/>
    <property type="evidence" value="ECO:0007669"/>
    <property type="project" value="UniProtKB-KW"/>
</dbReference>
<organism evidence="6 7">
    <name type="scientific">Labrys monachus</name>
    <dbReference type="NCBI Taxonomy" id="217067"/>
    <lineage>
        <taxon>Bacteria</taxon>
        <taxon>Pseudomonadati</taxon>
        <taxon>Pseudomonadota</taxon>
        <taxon>Alphaproteobacteria</taxon>
        <taxon>Hyphomicrobiales</taxon>
        <taxon>Xanthobacteraceae</taxon>
        <taxon>Labrys</taxon>
    </lineage>
</organism>
<dbReference type="Gene3D" id="3.40.190.10">
    <property type="entry name" value="Periplasmic binding protein-like II"/>
    <property type="match status" value="2"/>
</dbReference>
<protein>
    <submittedName>
        <fullName evidence="6">DNA-binding transcriptional LysR family regulator</fullName>
    </submittedName>
</protein>
<evidence type="ECO:0000313" key="6">
    <source>
        <dbReference type="EMBL" id="MDQ0393541.1"/>
    </source>
</evidence>
<dbReference type="PROSITE" id="PS50931">
    <property type="entry name" value="HTH_LYSR"/>
    <property type="match status" value="1"/>
</dbReference>
<comment type="similarity">
    <text evidence="1">Belongs to the LysR transcriptional regulatory family.</text>
</comment>
<dbReference type="InterPro" id="IPR000847">
    <property type="entry name" value="LysR_HTH_N"/>
</dbReference>
<dbReference type="SUPFAM" id="SSF53850">
    <property type="entry name" value="Periplasmic binding protein-like II"/>
    <property type="match status" value="1"/>
</dbReference>
<dbReference type="PANTHER" id="PTHR30579:SF7">
    <property type="entry name" value="HTH-TYPE TRANSCRIPTIONAL REGULATOR LRHA-RELATED"/>
    <property type="match status" value="1"/>
</dbReference>
<keyword evidence="7" id="KW-1185">Reference proteome</keyword>
<sequence>MKLTLSSPLGDRRVTLEQLRAFALIAEGGGFLQAAQELCRSQSAITQGLKRLEDILQCRLVERRQGHVVGLTPDGERFLPAVNEILARASEAVSAMKRPQISGHLAIGVPDDFKIFDLHGAMSRCLTMNPDLRIEVRSALSSTIFQMLDDGHLDLAIAKRVATDELPDKGHSVHLLRKEPLRWIASERQRIDRFEELSLAVFPEGCSYRAAARAALSAVGKRTYCGYVSAAYENIRAAVSSGLGVGILPQSAISKDHVILDEEDGFPPLPDVHLVMIQASKTNAICQMADFLRRSSGNKIGHNAVLI</sequence>
<dbReference type="RefSeq" id="WP_307429008.1">
    <property type="nucleotide sequence ID" value="NZ_JAUSVK010000001.1"/>
</dbReference>
<dbReference type="Pfam" id="PF03466">
    <property type="entry name" value="LysR_substrate"/>
    <property type="match status" value="1"/>
</dbReference>
<evidence type="ECO:0000259" key="5">
    <source>
        <dbReference type="PROSITE" id="PS50931"/>
    </source>
</evidence>
<evidence type="ECO:0000256" key="2">
    <source>
        <dbReference type="ARBA" id="ARBA00023015"/>
    </source>
</evidence>
<keyword evidence="2" id="KW-0805">Transcription regulation</keyword>
<evidence type="ECO:0000256" key="4">
    <source>
        <dbReference type="ARBA" id="ARBA00023163"/>
    </source>
</evidence>
<dbReference type="InterPro" id="IPR036390">
    <property type="entry name" value="WH_DNA-bd_sf"/>
</dbReference>
<feature type="domain" description="HTH lysR-type" evidence="5">
    <location>
        <begin position="14"/>
        <end position="71"/>
    </location>
</feature>
<comment type="caution">
    <text evidence="6">The sequence shown here is derived from an EMBL/GenBank/DDBJ whole genome shotgun (WGS) entry which is preliminary data.</text>
</comment>
<evidence type="ECO:0000256" key="3">
    <source>
        <dbReference type="ARBA" id="ARBA00023125"/>
    </source>
</evidence>
<keyword evidence="3 6" id="KW-0238">DNA-binding</keyword>
<dbReference type="Pfam" id="PF00126">
    <property type="entry name" value="HTH_1"/>
    <property type="match status" value="1"/>
</dbReference>
<dbReference type="InterPro" id="IPR005119">
    <property type="entry name" value="LysR_subst-bd"/>
</dbReference>
<evidence type="ECO:0000256" key="1">
    <source>
        <dbReference type="ARBA" id="ARBA00009437"/>
    </source>
</evidence>
<dbReference type="SUPFAM" id="SSF46785">
    <property type="entry name" value="Winged helix' DNA-binding domain"/>
    <property type="match status" value="1"/>
</dbReference>
<reference evidence="6 7" key="1">
    <citation type="submission" date="2023-07" db="EMBL/GenBank/DDBJ databases">
        <title>Genomic Encyclopedia of Type Strains, Phase IV (KMG-IV): sequencing the most valuable type-strain genomes for metagenomic binning, comparative biology and taxonomic classification.</title>
        <authorList>
            <person name="Goeker M."/>
        </authorList>
    </citation>
    <scope>NUCLEOTIDE SEQUENCE [LARGE SCALE GENOMIC DNA]</scope>
    <source>
        <strain evidence="6 7">DSM 5896</strain>
    </source>
</reference>
<evidence type="ECO:0000313" key="7">
    <source>
        <dbReference type="Proteomes" id="UP001237448"/>
    </source>
</evidence>
<gene>
    <name evidence="6" type="ORF">J3R73_003333</name>
</gene>
<dbReference type="InterPro" id="IPR050176">
    <property type="entry name" value="LTTR"/>
</dbReference>
<proteinExistence type="inferred from homology"/>
<name>A0ABU0FGF9_9HYPH</name>
<keyword evidence="4" id="KW-0804">Transcription</keyword>
<accession>A0ABU0FGF9</accession>
<dbReference type="InterPro" id="IPR036388">
    <property type="entry name" value="WH-like_DNA-bd_sf"/>
</dbReference>
<dbReference type="PANTHER" id="PTHR30579">
    <property type="entry name" value="TRANSCRIPTIONAL REGULATOR"/>
    <property type="match status" value="1"/>
</dbReference>